<gene>
    <name evidence="2" type="ORF">J2T60_001583</name>
</gene>
<dbReference type="RefSeq" id="WP_253448001.1">
    <property type="nucleotide sequence ID" value="NZ_JALJYF010000002.1"/>
</dbReference>
<dbReference type="InterPro" id="IPR052356">
    <property type="entry name" value="Thiol_S-MT"/>
</dbReference>
<evidence type="ECO:0000259" key="1">
    <source>
        <dbReference type="Pfam" id="PF08241"/>
    </source>
</evidence>
<dbReference type="Pfam" id="PF08241">
    <property type="entry name" value="Methyltransf_11"/>
    <property type="match status" value="1"/>
</dbReference>
<feature type="domain" description="Methyltransferase type 11" evidence="1">
    <location>
        <begin position="49"/>
        <end position="147"/>
    </location>
</feature>
<comment type="caution">
    <text evidence="2">The sequence shown here is derived from an EMBL/GenBank/DDBJ whole genome shotgun (WGS) entry which is preliminary data.</text>
</comment>
<dbReference type="PANTHER" id="PTHR45036">
    <property type="entry name" value="METHYLTRANSFERASE LIKE 7B"/>
    <property type="match status" value="1"/>
</dbReference>
<accession>A0ABT1GBD3</accession>
<protein>
    <submittedName>
        <fullName evidence="2">Ubiquinone/menaquinone biosynthesis C-methylase UbiE</fullName>
    </submittedName>
</protein>
<keyword evidence="3" id="KW-1185">Reference proteome</keyword>
<evidence type="ECO:0000313" key="2">
    <source>
        <dbReference type="EMBL" id="MCP1727583.1"/>
    </source>
</evidence>
<dbReference type="CDD" id="cd02440">
    <property type="entry name" value="AdoMet_MTases"/>
    <property type="match status" value="1"/>
</dbReference>
<dbReference type="InterPro" id="IPR029063">
    <property type="entry name" value="SAM-dependent_MTases_sf"/>
</dbReference>
<proteinExistence type="predicted"/>
<keyword evidence="2" id="KW-0830">Ubiquinone</keyword>
<evidence type="ECO:0000313" key="3">
    <source>
        <dbReference type="Proteomes" id="UP001523550"/>
    </source>
</evidence>
<reference evidence="2 3" key="1">
    <citation type="submission" date="2022-03" db="EMBL/GenBank/DDBJ databases">
        <title>Genomic Encyclopedia of Type Strains, Phase III (KMG-III): the genomes of soil and plant-associated and newly described type strains.</title>
        <authorList>
            <person name="Whitman W."/>
        </authorList>
    </citation>
    <scope>NUCLEOTIDE SEQUENCE [LARGE SCALE GENOMIC DNA]</scope>
    <source>
        <strain evidence="2 3">BSker1</strain>
    </source>
</reference>
<dbReference type="SUPFAM" id="SSF53335">
    <property type="entry name" value="S-adenosyl-L-methionine-dependent methyltransferases"/>
    <property type="match status" value="1"/>
</dbReference>
<dbReference type="PANTHER" id="PTHR45036:SF1">
    <property type="entry name" value="METHYLTRANSFERASE LIKE 7A"/>
    <property type="match status" value="1"/>
</dbReference>
<sequence length="214" mass="23609">MDNKALASQLRCPGGRNAVGVAQAMNEANQAINRRCIRALSPQAGERVLEIGQGNGAFADFITGSAPGVDYTGVDWSPTMVAEAARLNRHLLMHHRARFLHASVQQLPLADGQFDSILSVHCLYFWDPLNQALDEIRRVMAPGARLCLAFGERAFMESLAFTAHGFNLPDLQAVCDQLTRRGLQIQRVDDHWETGLSNNGQMVEKHSHILLARV</sequence>
<dbReference type="EMBL" id="JALJYF010000002">
    <property type="protein sequence ID" value="MCP1727583.1"/>
    <property type="molecule type" value="Genomic_DNA"/>
</dbReference>
<name>A0ABT1GBD3_9GAMM</name>
<dbReference type="Proteomes" id="UP001523550">
    <property type="component" value="Unassembled WGS sequence"/>
</dbReference>
<dbReference type="Gene3D" id="3.40.50.150">
    <property type="entry name" value="Vaccinia Virus protein VP39"/>
    <property type="match status" value="1"/>
</dbReference>
<dbReference type="InterPro" id="IPR013216">
    <property type="entry name" value="Methyltransf_11"/>
</dbReference>
<organism evidence="2 3">
    <name type="scientific">Natronospira proteinivora</name>
    <dbReference type="NCBI Taxonomy" id="1807133"/>
    <lineage>
        <taxon>Bacteria</taxon>
        <taxon>Pseudomonadati</taxon>
        <taxon>Pseudomonadota</taxon>
        <taxon>Gammaproteobacteria</taxon>
        <taxon>Natronospirales</taxon>
        <taxon>Natronospiraceae</taxon>
        <taxon>Natronospira</taxon>
    </lineage>
</organism>